<dbReference type="AlphaFoldDB" id="A0A386RHB0"/>
<dbReference type="Proteomes" id="UP000267794">
    <property type="component" value="Chromosome"/>
</dbReference>
<sequence>MLENGMPQAMIDHLTAGILKKYNDRLLDEVQRILPELDIQEATSLDDPNRNVLEEKAIVHVIARDKKRNKYGLIIQVGSQEPGENILEVANSYQEEIVFGGLGCPEEEFKVAYVVFLCRTDPFGKGKPRYEYYGGKYNKETHQTFSAPNVIFLNLSSKK</sequence>
<proteinExistence type="predicted"/>
<reference evidence="1 2" key="1">
    <citation type="submission" date="2016-10" db="EMBL/GenBank/DDBJ databases">
        <title>Complete genomic sequencing of Lactobacillus helveticus LH99 and comparative genome analysis.</title>
        <authorList>
            <person name="Li N."/>
            <person name="You C."/>
            <person name="Liu Z."/>
        </authorList>
    </citation>
    <scope>NUCLEOTIDE SEQUENCE [LARGE SCALE GENOMIC DNA]</scope>
    <source>
        <strain evidence="1 2">LH99</strain>
    </source>
</reference>
<gene>
    <name evidence="1" type="ORF">BC335_2184</name>
</gene>
<dbReference type="RefSeq" id="WP_120357747.1">
    <property type="nucleotide sequence ID" value="NZ_CP017982.1"/>
</dbReference>
<accession>A0A386RHB0</accession>
<organism evidence="1 2">
    <name type="scientific">Lactobacillus helveticus</name>
    <name type="common">Lactobacillus suntoryeus</name>
    <dbReference type="NCBI Taxonomy" id="1587"/>
    <lineage>
        <taxon>Bacteria</taxon>
        <taxon>Bacillati</taxon>
        <taxon>Bacillota</taxon>
        <taxon>Bacilli</taxon>
        <taxon>Lactobacillales</taxon>
        <taxon>Lactobacillaceae</taxon>
        <taxon>Lactobacillus</taxon>
    </lineage>
</organism>
<evidence type="ECO:0000313" key="2">
    <source>
        <dbReference type="Proteomes" id="UP000267794"/>
    </source>
</evidence>
<name>A0A386RHB0_LACHE</name>
<evidence type="ECO:0000313" key="1">
    <source>
        <dbReference type="EMBL" id="AYE62531.1"/>
    </source>
</evidence>
<dbReference type="EMBL" id="CP017982">
    <property type="protein sequence ID" value="AYE62531.1"/>
    <property type="molecule type" value="Genomic_DNA"/>
</dbReference>
<protein>
    <submittedName>
        <fullName evidence="1">Uncharacterized protein</fullName>
    </submittedName>
</protein>